<keyword evidence="1" id="KW-0175">Coiled coil</keyword>
<dbReference type="CDD" id="cd16935">
    <property type="entry name" value="HATPase_AgrC-ComD-like"/>
    <property type="match status" value="1"/>
</dbReference>
<dbReference type="Proteomes" id="UP000824007">
    <property type="component" value="Unassembled WGS sequence"/>
</dbReference>
<evidence type="ECO:0000256" key="2">
    <source>
        <dbReference type="SAM" id="Phobius"/>
    </source>
</evidence>
<evidence type="ECO:0000259" key="3">
    <source>
        <dbReference type="Pfam" id="PF14501"/>
    </source>
</evidence>
<dbReference type="AlphaFoldDB" id="A0A9D1YR96"/>
<feature type="coiled-coil region" evidence="1">
    <location>
        <begin position="157"/>
        <end position="204"/>
    </location>
</feature>
<proteinExistence type="predicted"/>
<dbReference type="PANTHER" id="PTHR40448:SF1">
    <property type="entry name" value="TWO-COMPONENT SENSOR HISTIDINE KINASE"/>
    <property type="match status" value="1"/>
</dbReference>
<protein>
    <submittedName>
        <fullName evidence="4">ATP-binding protein</fullName>
    </submittedName>
</protein>
<feature type="transmembrane region" description="Helical" evidence="2">
    <location>
        <begin position="34"/>
        <end position="53"/>
    </location>
</feature>
<dbReference type="Gene3D" id="3.30.565.10">
    <property type="entry name" value="Histidine kinase-like ATPase, C-terminal domain"/>
    <property type="match status" value="1"/>
</dbReference>
<keyword evidence="4" id="KW-0547">Nucleotide-binding</keyword>
<keyword evidence="2" id="KW-0472">Membrane</keyword>
<dbReference type="EMBL" id="DXDD01000153">
    <property type="protein sequence ID" value="HIY61453.1"/>
    <property type="molecule type" value="Genomic_DNA"/>
</dbReference>
<sequence length="385" mass="43534">MTDFFSLAARAGIILICLTWTRREFPARFTRTRAAAAYASAFFLWLGVEAIPLRKAGSLFLPLADAGCFLAAMELLTERGVFTEENALTEGKTLPEEGAGKRRMAAAFFLFRLAAPAVLGRFWEELLPLLTDSLIPAAVAAFCAAYVLFWHRAVCRMRRLRKERREEMRRLNEALSMQEELERQEERYREQEQAEEEIRALRHDMRNSYLLLQGLLEQNRREEALAWLEKESGALSGVPEHIRTQSGAVSAVLNGKLNLARREGISVSCRIAASFAGIEERDLCRLLGNLLDNAIEAARKTQKGTMDLMICGQEGYLQIDLENASVKPLLLTDGRARTDKEDPKSHGRGLRIVRQIVEKYDGMMRVENREGSVTVRVVLFRKGKV</sequence>
<dbReference type="InterPro" id="IPR036890">
    <property type="entry name" value="HATPase_C_sf"/>
</dbReference>
<accession>A0A9D1YR96</accession>
<gene>
    <name evidence="4" type="ORF">H9831_12380</name>
</gene>
<keyword evidence="4" id="KW-0067">ATP-binding</keyword>
<dbReference type="SUPFAM" id="SSF55874">
    <property type="entry name" value="ATPase domain of HSP90 chaperone/DNA topoisomerase II/histidine kinase"/>
    <property type="match status" value="1"/>
</dbReference>
<evidence type="ECO:0000313" key="4">
    <source>
        <dbReference type="EMBL" id="HIY61453.1"/>
    </source>
</evidence>
<feature type="transmembrane region" description="Helical" evidence="2">
    <location>
        <begin position="135"/>
        <end position="155"/>
    </location>
</feature>
<evidence type="ECO:0000256" key="1">
    <source>
        <dbReference type="SAM" id="Coils"/>
    </source>
</evidence>
<evidence type="ECO:0000313" key="5">
    <source>
        <dbReference type="Proteomes" id="UP000824007"/>
    </source>
</evidence>
<organism evidence="4 5">
    <name type="scientific">Candidatus Eisenbergiella pullistercoris</name>
    <dbReference type="NCBI Taxonomy" id="2838555"/>
    <lineage>
        <taxon>Bacteria</taxon>
        <taxon>Bacillati</taxon>
        <taxon>Bacillota</taxon>
        <taxon>Clostridia</taxon>
        <taxon>Lachnospirales</taxon>
        <taxon>Lachnospiraceae</taxon>
        <taxon>Eisenbergiella</taxon>
    </lineage>
</organism>
<dbReference type="Pfam" id="PF14501">
    <property type="entry name" value="HATPase_c_5"/>
    <property type="match status" value="1"/>
</dbReference>
<dbReference type="GO" id="GO:0005524">
    <property type="term" value="F:ATP binding"/>
    <property type="evidence" value="ECO:0007669"/>
    <property type="project" value="UniProtKB-KW"/>
</dbReference>
<keyword evidence="2" id="KW-1133">Transmembrane helix</keyword>
<reference evidence="4" key="1">
    <citation type="journal article" date="2021" name="PeerJ">
        <title>Extensive microbial diversity within the chicken gut microbiome revealed by metagenomics and culture.</title>
        <authorList>
            <person name="Gilroy R."/>
            <person name="Ravi A."/>
            <person name="Getino M."/>
            <person name="Pursley I."/>
            <person name="Horton D.L."/>
            <person name="Alikhan N.F."/>
            <person name="Baker D."/>
            <person name="Gharbi K."/>
            <person name="Hall N."/>
            <person name="Watson M."/>
            <person name="Adriaenssens E.M."/>
            <person name="Foster-Nyarko E."/>
            <person name="Jarju S."/>
            <person name="Secka A."/>
            <person name="Antonio M."/>
            <person name="Oren A."/>
            <person name="Chaudhuri R.R."/>
            <person name="La Ragione R."/>
            <person name="Hildebrand F."/>
            <person name="Pallen M.J."/>
        </authorList>
    </citation>
    <scope>NUCLEOTIDE SEQUENCE</scope>
    <source>
        <strain evidence="4">ChiSxjej3B15-24422</strain>
    </source>
</reference>
<reference evidence="4" key="2">
    <citation type="submission" date="2021-04" db="EMBL/GenBank/DDBJ databases">
        <authorList>
            <person name="Gilroy R."/>
        </authorList>
    </citation>
    <scope>NUCLEOTIDE SEQUENCE</scope>
    <source>
        <strain evidence="4">ChiSxjej3B15-24422</strain>
    </source>
</reference>
<feature type="domain" description="Sensor histidine kinase NatK-like C-terminal" evidence="3">
    <location>
        <begin position="281"/>
        <end position="379"/>
    </location>
</feature>
<comment type="caution">
    <text evidence="4">The sequence shown here is derived from an EMBL/GenBank/DDBJ whole genome shotgun (WGS) entry which is preliminary data.</text>
</comment>
<keyword evidence="2" id="KW-0812">Transmembrane</keyword>
<feature type="transmembrane region" description="Helical" evidence="2">
    <location>
        <begin position="6"/>
        <end position="22"/>
    </location>
</feature>
<dbReference type="PANTHER" id="PTHR40448">
    <property type="entry name" value="TWO-COMPONENT SENSOR HISTIDINE KINASE"/>
    <property type="match status" value="1"/>
</dbReference>
<dbReference type="GO" id="GO:0042802">
    <property type="term" value="F:identical protein binding"/>
    <property type="evidence" value="ECO:0007669"/>
    <property type="project" value="TreeGrafter"/>
</dbReference>
<name>A0A9D1YR96_9FIRM</name>
<dbReference type="InterPro" id="IPR032834">
    <property type="entry name" value="NatK-like_C"/>
</dbReference>